<evidence type="ECO:0000256" key="3">
    <source>
        <dbReference type="ARBA" id="ARBA00022833"/>
    </source>
</evidence>
<proteinExistence type="predicted"/>
<organism evidence="7 8">
    <name type="scientific">Caligus rogercresseyi</name>
    <name type="common">Sea louse</name>
    <dbReference type="NCBI Taxonomy" id="217165"/>
    <lineage>
        <taxon>Eukaryota</taxon>
        <taxon>Metazoa</taxon>
        <taxon>Ecdysozoa</taxon>
        <taxon>Arthropoda</taxon>
        <taxon>Crustacea</taxon>
        <taxon>Multicrustacea</taxon>
        <taxon>Hexanauplia</taxon>
        <taxon>Copepoda</taxon>
        <taxon>Siphonostomatoida</taxon>
        <taxon>Caligidae</taxon>
        <taxon>Caligus</taxon>
    </lineage>
</organism>
<dbReference type="AlphaFoldDB" id="A0A7T8GP36"/>
<accession>A0A7T8GP36</accession>
<dbReference type="GO" id="GO:0008270">
    <property type="term" value="F:zinc ion binding"/>
    <property type="evidence" value="ECO:0007669"/>
    <property type="project" value="UniProtKB-KW"/>
</dbReference>
<evidence type="ECO:0000256" key="4">
    <source>
        <dbReference type="ARBA" id="ARBA00023125"/>
    </source>
</evidence>
<dbReference type="InterPro" id="IPR006612">
    <property type="entry name" value="THAP_Znf"/>
</dbReference>
<dbReference type="Proteomes" id="UP000595437">
    <property type="component" value="Chromosome 18"/>
</dbReference>
<dbReference type="PROSITE" id="PS50950">
    <property type="entry name" value="ZF_THAP"/>
    <property type="match status" value="1"/>
</dbReference>
<evidence type="ECO:0000256" key="5">
    <source>
        <dbReference type="PROSITE-ProRule" id="PRU00309"/>
    </source>
</evidence>
<evidence type="ECO:0000256" key="2">
    <source>
        <dbReference type="ARBA" id="ARBA00022771"/>
    </source>
</evidence>
<keyword evidence="4 5" id="KW-0238">DNA-binding</keyword>
<protein>
    <recommendedName>
        <fullName evidence="6">THAP-type domain-containing protein</fullName>
    </recommendedName>
</protein>
<evidence type="ECO:0000313" key="8">
    <source>
        <dbReference type="Proteomes" id="UP000595437"/>
    </source>
</evidence>
<keyword evidence="1" id="KW-0479">Metal-binding</keyword>
<sequence length="50" mass="5823">MPKKCSAPECNRGYGKYSEEGTSLHYFPSKEKEPKLFDKWKNVLPWATKS</sequence>
<evidence type="ECO:0000256" key="1">
    <source>
        <dbReference type="ARBA" id="ARBA00022723"/>
    </source>
</evidence>
<reference evidence="8" key="1">
    <citation type="submission" date="2021-01" db="EMBL/GenBank/DDBJ databases">
        <title>Caligus Genome Assembly.</title>
        <authorList>
            <person name="Gallardo-Escarate C."/>
        </authorList>
    </citation>
    <scope>NUCLEOTIDE SEQUENCE [LARGE SCALE GENOMIC DNA]</scope>
</reference>
<evidence type="ECO:0000259" key="6">
    <source>
        <dbReference type="PROSITE" id="PS50950"/>
    </source>
</evidence>
<gene>
    <name evidence="7" type="ORF">FKW44_023506</name>
</gene>
<keyword evidence="8" id="KW-1185">Reference proteome</keyword>
<dbReference type="GO" id="GO:0003677">
    <property type="term" value="F:DNA binding"/>
    <property type="evidence" value="ECO:0007669"/>
    <property type="project" value="UniProtKB-UniRule"/>
</dbReference>
<keyword evidence="3" id="KW-0862">Zinc</keyword>
<evidence type="ECO:0000313" key="7">
    <source>
        <dbReference type="EMBL" id="QQP35323.1"/>
    </source>
</evidence>
<dbReference type="EMBL" id="CP045907">
    <property type="protein sequence ID" value="QQP35323.1"/>
    <property type="molecule type" value="Genomic_DNA"/>
</dbReference>
<keyword evidence="2 5" id="KW-0863">Zinc-finger</keyword>
<name>A0A7T8GP36_CALRO</name>
<feature type="domain" description="THAP-type" evidence="6">
    <location>
        <begin position="1"/>
        <end position="50"/>
    </location>
</feature>